<accession>A0A1E5LDE7</accession>
<dbReference type="Pfam" id="PF03480">
    <property type="entry name" value="DctP"/>
    <property type="match status" value="1"/>
</dbReference>
<dbReference type="InterPro" id="IPR018389">
    <property type="entry name" value="DctP_fam"/>
</dbReference>
<dbReference type="NCBIfam" id="TIGR00787">
    <property type="entry name" value="dctP"/>
    <property type="match status" value="1"/>
</dbReference>
<evidence type="ECO:0000256" key="1">
    <source>
        <dbReference type="ARBA" id="ARBA00009023"/>
    </source>
</evidence>
<proteinExistence type="inferred from homology"/>
<evidence type="ECO:0000256" key="3">
    <source>
        <dbReference type="ARBA" id="ARBA00022729"/>
    </source>
</evidence>
<reference evidence="4 5" key="1">
    <citation type="submission" date="2016-08" db="EMBL/GenBank/DDBJ databases">
        <title>Genome of Bacillus solimangrovi GH2-4.</title>
        <authorList>
            <person name="Lim S."/>
            <person name="Kim B.-C."/>
        </authorList>
    </citation>
    <scope>NUCLEOTIDE SEQUENCE [LARGE SCALE GENOMIC DNA]</scope>
    <source>
        <strain evidence="4 5">GH2-4</strain>
    </source>
</reference>
<dbReference type="STRING" id="1305675.BFG57_16625"/>
<comment type="similarity">
    <text evidence="1">Belongs to the bacterial solute-binding protein 7 family.</text>
</comment>
<keyword evidence="3" id="KW-0732">Signal</keyword>
<dbReference type="Proteomes" id="UP000095209">
    <property type="component" value="Unassembled WGS sequence"/>
</dbReference>
<protein>
    <submittedName>
        <fullName evidence="4">C4-dicarboxylate ABC transporter</fullName>
    </submittedName>
</protein>
<dbReference type="CDD" id="cd13674">
    <property type="entry name" value="PBP2_TRAP_SBP_like_1"/>
    <property type="match status" value="1"/>
</dbReference>
<gene>
    <name evidence="4" type="ORF">BFG57_16625</name>
</gene>
<dbReference type="EMBL" id="MJEH01000034">
    <property type="protein sequence ID" value="OEH92108.1"/>
    <property type="molecule type" value="Genomic_DNA"/>
</dbReference>
<sequence length="357" mass="41398">MKLRHFISLSFFILISVCIAITIGFSFTSSLSPISEDDEQEGLSEQIIINFSHVVAENTPKGLAAQRFADLVRDKTEGHVKVEVFPNGMLFSDGEEIDALRRGDVEMVAPAFSKLTSLVPQWQVLDLPFLFRTDKDVERAFTGEMGKILLELLDEHDIKGLTLWNNGFKQMTSNRGPLIMPEDFVGQRFRIMPSNVLREQFEMMGAIPNRIGFNQVYQNLETNFLDGQENTISNIYSKRFYQVQNYMTISNHGYLGYGVLINKKFWDDIPKEYQEDILEASNETSDWLFEQSVLMNNQQLVRIRQQSNIQIYELSEQEHEQWRKYFEPLYKKFEGDIGNELMDEVKKNQSKSYSRGS</sequence>
<evidence type="ECO:0000313" key="4">
    <source>
        <dbReference type="EMBL" id="OEH92108.1"/>
    </source>
</evidence>
<comment type="caution">
    <text evidence="4">The sequence shown here is derived from an EMBL/GenBank/DDBJ whole genome shotgun (WGS) entry which is preliminary data.</text>
</comment>
<keyword evidence="5" id="KW-1185">Reference proteome</keyword>
<keyword evidence="2" id="KW-0813">Transport</keyword>
<dbReference type="AlphaFoldDB" id="A0A1E5LDE7"/>
<dbReference type="InterPro" id="IPR004682">
    <property type="entry name" value="TRAP_DctP"/>
</dbReference>
<dbReference type="InterPro" id="IPR038404">
    <property type="entry name" value="TRAP_DctP_sf"/>
</dbReference>
<dbReference type="PANTHER" id="PTHR33376">
    <property type="match status" value="1"/>
</dbReference>
<name>A0A1E5LDE7_9BACI</name>
<dbReference type="Gene3D" id="3.40.190.170">
    <property type="entry name" value="Bacterial extracellular solute-binding protein, family 7"/>
    <property type="match status" value="1"/>
</dbReference>
<dbReference type="NCBIfam" id="NF037995">
    <property type="entry name" value="TRAP_S1"/>
    <property type="match status" value="1"/>
</dbReference>
<dbReference type="GO" id="GO:0030288">
    <property type="term" value="C:outer membrane-bounded periplasmic space"/>
    <property type="evidence" value="ECO:0007669"/>
    <property type="project" value="InterPro"/>
</dbReference>
<organism evidence="4 5">
    <name type="scientific">Bacillus solimangrovi</name>
    <dbReference type="NCBI Taxonomy" id="1305675"/>
    <lineage>
        <taxon>Bacteria</taxon>
        <taxon>Bacillati</taxon>
        <taxon>Bacillota</taxon>
        <taxon>Bacilli</taxon>
        <taxon>Bacillales</taxon>
        <taxon>Bacillaceae</taxon>
        <taxon>Bacillus</taxon>
    </lineage>
</organism>
<dbReference type="PIRSF" id="PIRSF006470">
    <property type="entry name" value="DctB"/>
    <property type="match status" value="1"/>
</dbReference>
<dbReference type="PANTHER" id="PTHR33376:SF7">
    <property type="entry name" value="C4-DICARBOXYLATE-BINDING PROTEIN DCTB"/>
    <property type="match status" value="1"/>
</dbReference>
<evidence type="ECO:0000313" key="5">
    <source>
        <dbReference type="Proteomes" id="UP000095209"/>
    </source>
</evidence>
<dbReference type="GO" id="GO:0055085">
    <property type="term" value="P:transmembrane transport"/>
    <property type="evidence" value="ECO:0007669"/>
    <property type="project" value="InterPro"/>
</dbReference>
<evidence type="ECO:0000256" key="2">
    <source>
        <dbReference type="ARBA" id="ARBA00022448"/>
    </source>
</evidence>